<dbReference type="AlphaFoldDB" id="A0A7K1LMB5"/>
<accession>A0A7K1LMB5</accession>
<dbReference type="PANTHER" id="PTHR13604">
    <property type="entry name" value="DC12-RELATED"/>
    <property type="match status" value="1"/>
</dbReference>
<dbReference type="SUPFAM" id="SSF143081">
    <property type="entry name" value="BB1717-like"/>
    <property type="match status" value="1"/>
</dbReference>
<evidence type="ECO:0000256" key="4">
    <source>
        <dbReference type="ARBA" id="ARBA00022801"/>
    </source>
</evidence>
<protein>
    <recommendedName>
        <fullName evidence="8">Abasic site processing protein</fullName>
        <ecNumber evidence="8">3.4.-.-</ecNumber>
    </recommendedName>
</protein>
<dbReference type="PANTHER" id="PTHR13604:SF0">
    <property type="entry name" value="ABASIC SITE PROCESSING PROTEIN HMCES"/>
    <property type="match status" value="1"/>
</dbReference>
<evidence type="ECO:0000256" key="1">
    <source>
        <dbReference type="ARBA" id="ARBA00008136"/>
    </source>
</evidence>
<evidence type="ECO:0000256" key="5">
    <source>
        <dbReference type="ARBA" id="ARBA00023124"/>
    </source>
</evidence>
<dbReference type="GO" id="GO:0106300">
    <property type="term" value="P:protein-DNA covalent cross-linking repair"/>
    <property type="evidence" value="ECO:0007669"/>
    <property type="project" value="InterPro"/>
</dbReference>
<dbReference type="OrthoDB" id="9782620at2"/>
<dbReference type="GO" id="GO:0006508">
    <property type="term" value="P:proteolysis"/>
    <property type="evidence" value="ECO:0007669"/>
    <property type="project" value="UniProtKB-KW"/>
</dbReference>
<proteinExistence type="inferred from homology"/>
<gene>
    <name evidence="9" type="ORF">FLP08_04750</name>
</gene>
<evidence type="ECO:0000256" key="3">
    <source>
        <dbReference type="ARBA" id="ARBA00022763"/>
    </source>
</evidence>
<comment type="similarity">
    <text evidence="1 8">Belongs to the SOS response-associated peptidase family.</text>
</comment>
<keyword evidence="6" id="KW-0238">DNA-binding</keyword>
<keyword evidence="10" id="KW-1185">Reference proteome</keyword>
<keyword evidence="2 8" id="KW-0645">Protease</keyword>
<dbReference type="Gene3D" id="3.90.1680.10">
    <property type="entry name" value="SOS response associated peptidase-like"/>
    <property type="match status" value="1"/>
</dbReference>
<keyword evidence="4 8" id="KW-0378">Hydrolase</keyword>
<reference evidence="9 10" key="1">
    <citation type="submission" date="2019-07" db="EMBL/GenBank/DDBJ databases">
        <title>Gramella aestuarii sp. nov., isolated from a tidal flat, and emended description of Gramella echinicola.</title>
        <authorList>
            <person name="Liu L."/>
        </authorList>
    </citation>
    <scope>NUCLEOTIDE SEQUENCE [LARGE SCALE GENOMIC DNA]</scope>
    <source>
        <strain evidence="9 10">BS12</strain>
    </source>
</reference>
<dbReference type="GO" id="GO:0003697">
    <property type="term" value="F:single-stranded DNA binding"/>
    <property type="evidence" value="ECO:0007669"/>
    <property type="project" value="InterPro"/>
</dbReference>
<dbReference type="RefSeq" id="WP_156274582.1">
    <property type="nucleotide sequence ID" value="NZ_BAABGI010000001.1"/>
</dbReference>
<evidence type="ECO:0000313" key="10">
    <source>
        <dbReference type="Proteomes" id="UP000460416"/>
    </source>
</evidence>
<evidence type="ECO:0000256" key="8">
    <source>
        <dbReference type="RuleBase" id="RU364100"/>
    </source>
</evidence>
<dbReference type="EC" id="3.4.-.-" evidence="8"/>
<keyword evidence="3" id="KW-0227">DNA damage</keyword>
<dbReference type="Proteomes" id="UP000460416">
    <property type="component" value="Unassembled WGS sequence"/>
</dbReference>
<dbReference type="EMBL" id="VJVW01000002">
    <property type="protein sequence ID" value="MUP41873.1"/>
    <property type="molecule type" value="Genomic_DNA"/>
</dbReference>
<keyword evidence="7" id="KW-0456">Lyase</keyword>
<dbReference type="GO" id="GO:0008233">
    <property type="term" value="F:peptidase activity"/>
    <property type="evidence" value="ECO:0007669"/>
    <property type="project" value="UniProtKB-KW"/>
</dbReference>
<dbReference type="InterPro" id="IPR003738">
    <property type="entry name" value="SRAP"/>
</dbReference>
<sequence length="236" mass="27653">MCYETSLNKKLKVLEKTFDAQLKKDEEFEPYYHKSGFVHPNLYCIPIDQPGTIYPMEWGLVAPWGSKDINAFRKKYNTLNAKSENLLKSNMYKEAARERRCLIIVDGFFEPHHVNKVSYPYYCYLQDQKIFSIAGIYNELEDGKRTLSLITTEANDFFAEVHNNKKRMPLSMDPDFEGSWLDPGLSDMNLKELMQECFRKEAFKAHPVSRDLYKRGKDTNNPEILEEVDYNPDGLF</sequence>
<evidence type="ECO:0000256" key="2">
    <source>
        <dbReference type="ARBA" id="ARBA00022670"/>
    </source>
</evidence>
<dbReference type="Pfam" id="PF02586">
    <property type="entry name" value="SRAP"/>
    <property type="match status" value="1"/>
</dbReference>
<name>A0A7K1LMB5_9FLAO</name>
<keyword evidence="5" id="KW-0190">Covalent protein-DNA linkage</keyword>
<organism evidence="9 10">
    <name type="scientific">Christiangramia aestuarii</name>
    <dbReference type="NCBI Taxonomy" id="1028746"/>
    <lineage>
        <taxon>Bacteria</taxon>
        <taxon>Pseudomonadati</taxon>
        <taxon>Bacteroidota</taxon>
        <taxon>Flavobacteriia</taxon>
        <taxon>Flavobacteriales</taxon>
        <taxon>Flavobacteriaceae</taxon>
        <taxon>Christiangramia</taxon>
    </lineage>
</organism>
<dbReference type="GO" id="GO:0016829">
    <property type="term" value="F:lyase activity"/>
    <property type="evidence" value="ECO:0007669"/>
    <property type="project" value="UniProtKB-KW"/>
</dbReference>
<evidence type="ECO:0000313" key="9">
    <source>
        <dbReference type="EMBL" id="MUP41873.1"/>
    </source>
</evidence>
<dbReference type="InterPro" id="IPR036590">
    <property type="entry name" value="SRAP-like"/>
</dbReference>
<evidence type="ECO:0000256" key="6">
    <source>
        <dbReference type="ARBA" id="ARBA00023125"/>
    </source>
</evidence>
<comment type="caution">
    <text evidence="9">The sequence shown here is derived from an EMBL/GenBank/DDBJ whole genome shotgun (WGS) entry which is preliminary data.</text>
</comment>
<evidence type="ECO:0000256" key="7">
    <source>
        <dbReference type="ARBA" id="ARBA00023239"/>
    </source>
</evidence>